<reference evidence="1" key="1">
    <citation type="journal article" date="2015" name="Nature">
        <title>Complex archaea that bridge the gap between prokaryotes and eukaryotes.</title>
        <authorList>
            <person name="Spang A."/>
            <person name="Saw J.H."/>
            <person name="Jorgensen S.L."/>
            <person name="Zaremba-Niedzwiedzka K."/>
            <person name="Martijn J."/>
            <person name="Lind A.E."/>
            <person name="van Eijk R."/>
            <person name="Schleper C."/>
            <person name="Guy L."/>
            <person name="Ettema T.J."/>
        </authorList>
    </citation>
    <scope>NUCLEOTIDE SEQUENCE</scope>
</reference>
<evidence type="ECO:0000313" key="1">
    <source>
        <dbReference type="EMBL" id="KKM93022.1"/>
    </source>
</evidence>
<sequence length="122" mass="13627">MTWSLNKNHKAGSNSAYIGNPPISRGISKTKIRPTLLCRGIGYNAAKHLEENQPYQNLKELAEKTDTSIIDSRVVYALAENGYFGNKKGKKTVEKISNEFIQIRNDLKLAAKKGVESVDIFE</sequence>
<comment type="caution">
    <text evidence="1">The sequence shown here is derived from an EMBL/GenBank/DDBJ whole genome shotgun (WGS) entry which is preliminary data.</text>
</comment>
<accession>A0A0F9PI74</accession>
<organism evidence="1">
    <name type="scientific">marine sediment metagenome</name>
    <dbReference type="NCBI Taxonomy" id="412755"/>
    <lineage>
        <taxon>unclassified sequences</taxon>
        <taxon>metagenomes</taxon>
        <taxon>ecological metagenomes</taxon>
    </lineage>
</organism>
<name>A0A0F9PI74_9ZZZZ</name>
<gene>
    <name evidence="1" type="ORF">LCGC14_1212560</name>
</gene>
<dbReference type="EMBL" id="LAZR01006321">
    <property type="protein sequence ID" value="KKM93022.1"/>
    <property type="molecule type" value="Genomic_DNA"/>
</dbReference>
<dbReference type="AlphaFoldDB" id="A0A0F9PI74"/>
<proteinExistence type="predicted"/>
<protein>
    <submittedName>
        <fullName evidence="1">Uncharacterized protein</fullName>
    </submittedName>
</protein>